<evidence type="ECO:0000256" key="5">
    <source>
        <dbReference type="ARBA" id="ARBA00023186"/>
    </source>
</evidence>
<dbReference type="SUPFAM" id="SSF101116">
    <property type="entry name" value="Flagellar export chaperone FliS"/>
    <property type="match status" value="1"/>
</dbReference>
<comment type="similarity">
    <text evidence="2 6">Belongs to the FliS family.</text>
</comment>
<dbReference type="GO" id="GO:0044780">
    <property type="term" value="P:bacterial-type flagellum assembly"/>
    <property type="evidence" value="ECO:0007669"/>
    <property type="project" value="InterPro"/>
</dbReference>
<dbReference type="PANTHER" id="PTHR34773">
    <property type="entry name" value="FLAGELLAR SECRETION CHAPERONE FLIS"/>
    <property type="match status" value="1"/>
</dbReference>
<dbReference type="AlphaFoldDB" id="A0A3S1DMT0"/>
<keyword evidence="3 6" id="KW-0963">Cytoplasm</keyword>
<dbReference type="Proteomes" id="UP000279446">
    <property type="component" value="Unassembled WGS sequence"/>
</dbReference>
<comment type="caution">
    <text evidence="7">The sequence shown here is derived from an EMBL/GenBank/DDBJ whole genome shotgun (WGS) entry which is preliminary data.</text>
</comment>
<keyword evidence="8" id="KW-1185">Reference proteome</keyword>
<accession>A0A3S1DMT0</accession>
<dbReference type="CDD" id="cd16098">
    <property type="entry name" value="FliS"/>
    <property type="match status" value="1"/>
</dbReference>
<keyword evidence="5" id="KW-0143">Chaperone</keyword>
<organism evidence="7 8">
    <name type="scientific">Paenibacillus anaericanus</name>
    <dbReference type="NCBI Taxonomy" id="170367"/>
    <lineage>
        <taxon>Bacteria</taxon>
        <taxon>Bacillati</taxon>
        <taxon>Bacillota</taxon>
        <taxon>Bacilli</taxon>
        <taxon>Bacillales</taxon>
        <taxon>Paenibacillaceae</taxon>
        <taxon>Paenibacillus</taxon>
    </lineage>
</organism>
<dbReference type="Gene3D" id="1.20.120.340">
    <property type="entry name" value="Flagellar protein FliS"/>
    <property type="match status" value="1"/>
</dbReference>
<dbReference type="InterPro" id="IPR003713">
    <property type="entry name" value="FliS"/>
</dbReference>
<keyword evidence="4 6" id="KW-1005">Bacterial flagellum biogenesis</keyword>
<proteinExistence type="inferred from homology"/>
<keyword evidence="7" id="KW-0282">Flagellum</keyword>
<evidence type="ECO:0000256" key="4">
    <source>
        <dbReference type="ARBA" id="ARBA00022795"/>
    </source>
</evidence>
<comment type="subcellular location">
    <subcellularLocation>
        <location evidence="1 6">Cytoplasm</location>
        <location evidence="1 6">Cytosol</location>
    </subcellularLocation>
</comment>
<evidence type="ECO:0000256" key="3">
    <source>
        <dbReference type="ARBA" id="ARBA00022490"/>
    </source>
</evidence>
<dbReference type="Pfam" id="PF02561">
    <property type="entry name" value="FliS"/>
    <property type="match status" value="1"/>
</dbReference>
<name>A0A3S1DMT0_9BACL</name>
<dbReference type="GO" id="GO:0071973">
    <property type="term" value="P:bacterial-type flagellum-dependent cell motility"/>
    <property type="evidence" value="ECO:0007669"/>
    <property type="project" value="TreeGrafter"/>
</dbReference>
<evidence type="ECO:0000256" key="6">
    <source>
        <dbReference type="PIRNR" id="PIRNR039090"/>
    </source>
</evidence>
<evidence type="ECO:0000313" key="7">
    <source>
        <dbReference type="EMBL" id="RUT43026.1"/>
    </source>
</evidence>
<evidence type="ECO:0000313" key="8">
    <source>
        <dbReference type="Proteomes" id="UP000279446"/>
    </source>
</evidence>
<evidence type="ECO:0000256" key="1">
    <source>
        <dbReference type="ARBA" id="ARBA00004514"/>
    </source>
</evidence>
<keyword evidence="7" id="KW-0969">Cilium</keyword>
<dbReference type="OrthoDB" id="1524959at2"/>
<dbReference type="GO" id="GO:0005829">
    <property type="term" value="C:cytosol"/>
    <property type="evidence" value="ECO:0007669"/>
    <property type="project" value="UniProtKB-SubCell"/>
</dbReference>
<dbReference type="NCBIfam" id="TIGR00208">
    <property type="entry name" value="fliS"/>
    <property type="match status" value="1"/>
</dbReference>
<dbReference type="InterPro" id="IPR036584">
    <property type="entry name" value="FliS_sf"/>
</dbReference>
<reference evidence="7 8" key="1">
    <citation type="submission" date="2018-12" db="EMBL/GenBank/DDBJ databases">
        <authorList>
            <person name="Sun L."/>
            <person name="Chen Z."/>
        </authorList>
    </citation>
    <scope>NUCLEOTIDE SEQUENCE [LARGE SCALE GENOMIC DNA]</scope>
    <source>
        <strain evidence="7 8">DSM 15890</strain>
    </source>
</reference>
<dbReference type="PANTHER" id="PTHR34773:SF1">
    <property type="entry name" value="FLAGELLAR SECRETION CHAPERONE FLIS"/>
    <property type="match status" value="1"/>
</dbReference>
<sequence length="127" mass="14404">MPYQTGYKAYQRNKYETASPHRLILMLFNGAIQFVNQAQTAISEGNNTEGHRLILRTQDIIYELISSLKEDQGGEIAKNLKGIYLYIIDRLVQANLNKQIDYLVEVNALLSDLKSAWEQIGKEGTLG</sequence>
<gene>
    <name evidence="7" type="primary">fliS</name>
    <name evidence="7" type="ORF">EJP82_21145</name>
</gene>
<evidence type="ECO:0000256" key="2">
    <source>
        <dbReference type="ARBA" id="ARBA00008787"/>
    </source>
</evidence>
<dbReference type="PIRSF" id="PIRSF039090">
    <property type="entry name" value="Flis"/>
    <property type="match status" value="1"/>
</dbReference>
<keyword evidence="7" id="KW-0966">Cell projection</keyword>
<dbReference type="EMBL" id="RZNY01000022">
    <property type="protein sequence ID" value="RUT43026.1"/>
    <property type="molecule type" value="Genomic_DNA"/>
</dbReference>
<protein>
    <recommendedName>
        <fullName evidence="6">Flagellar secretion chaperone FliS</fullName>
    </recommendedName>
</protein>